<comment type="caution">
    <text evidence="3">The sequence shown here is derived from an EMBL/GenBank/DDBJ whole genome shotgun (WGS) entry which is preliminary data.</text>
</comment>
<keyword evidence="1" id="KW-0812">Transmembrane</keyword>
<dbReference type="EMBL" id="MPZN01000001">
    <property type="protein sequence ID" value="PPL20603.1"/>
    <property type="molecule type" value="Genomic_DNA"/>
</dbReference>
<accession>A0ABX5B1Y4</accession>
<keyword evidence="4" id="KW-1185">Reference proteome</keyword>
<feature type="transmembrane region" description="Helical" evidence="1">
    <location>
        <begin position="43"/>
        <end position="61"/>
    </location>
</feature>
<evidence type="ECO:0000259" key="2">
    <source>
        <dbReference type="Pfam" id="PF02517"/>
    </source>
</evidence>
<feature type="transmembrane region" description="Helical" evidence="1">
    <location>
        <begin position="81"/>
        <end position="102"/>
    </location>
</feature>
<evidence type="ECO:0000256" key="1">
    <source>
        <dbReference type="SAM" id="Phobius"/>
    </source>
</evidence>
<dbReference type="Proteomes" id="UP000237755">
    <property type="component" value="Unassembled WGS sequence"/>
</dbReference>
<name>A0ABX5B1Y4_9MICO</name>
<feature type="domain" description="CAAX prenyl protease 2/Lysostaphin resistance protein A-like" evidence="2">
    <location>
        <begin position="133"/>
        <end position="237"/>
    </location>
</feature>
<feature type="transmembrane region" description="Helical" evidence="1">
    <location>
        <begin position="20"/>
        <end position="37"/>
    </location>
</feature>
<feature type="transmembrane region" description="Helical" evidence="1">
    <location>
        <begin position="225"/>
        <end position="248"/>
    </location>
</feature>
<feature type="transmembrane region" description="Helical" evidence="1">
    <location>
        <begin position="201"/>
        <end position="218"/>
    </location>
</feature>
<dbReference type="InterPro" id="IPR003675">
    <property type="entry name" value="Rce1/LyrA-like_dom"/>
</dbReference>
<reference evidence="3 4" key="1">
    <citation type="journal article" date="2008" name="Int. J. Syst. Evol. Microbiol.">
        <title>Leifsonia pindariensis sp. nov., isolated from the Pindari glacier of the Indian Himalayas, and emended description of the genus Leifsonia.</title>
        <authorList>
            <person name="Reddy G.S."/>
            <person name="Prabagaran S.R."/>
            <person name="Shivaji S."/>
        </authorList>
    </citation>
    <scope>NUCLEOTIDE SEQUENCE [LARGE SCALE GENOMIC DNA]</scope>
    <source>
        <strain evidence="3 4">PON 10</strain>
    </source>
</reference>
<feature type="transmembrane region" description="Helical" evidence="1">
    <location>
        <begin position="130"/>
        <end position="147"/>
    </location>
</feature>
<feature type="transmembrane region" description="Helical" evidence="1">
    <location>
        <begin position="168"/>
        <end position="195"/>
    </location>
</feature>
<organism evidence="3 4">
    <name type="scientific">Microterricola pindariensis</name>
    <dbReference type="NCBI Taxonomy" id="478010"/>
    <lineage>
        <taxon>Bacteria</taxon>
        <taxon>Bacillati</taxon>
        <taxon>Actinomycetota</taxon>
        <taxon>Actinomycetes</taxon>
        <taxon>Micrococcales</taxon>
        <taxon>Microbacteriaceae</taxon>
        <taxon>Microterricola</taxon>
    </lineage>
</organism>
<gene>
    <name evidence="3" type="ORF">GY24_00705</name>
</gene>
<keyword evidence="1" id="KW-0472">Membrane</keyword>
<dbReference type="Pfam" id="PF02517">
    <property type="entry name" value="Rce1-like"/>
    <property type="match status" value="1"/>
</dbReference>
<evidence type="ECO:0000313" key="3">
    <source>
        <dbReference type="EMBL" id="PPL20603.1"/>
    </source>
</evidence>
<sequence>MTTVPAASRRRLALDARTGVLLLVFFGLVRMALVLQANVTGSYQLVSLVFVAMAVLPWLVLTRDGRRRIGIVRPSRWRWVLPAALAGGASMLAVFAAATALWGLTAQNPFVYIAGTYSNVPASPSDADRLIYFLIYAVVSMLFSPIGEELLYRGMAHEALAPRLGNRGAALVDAGAFAVTHLAHFGIVLVAGVWAFLPLPALLWVAAMFLASLVFYGFRVLTGSILGSIVAHAAFNLAMITAIFYVVLA</sequence>
<proteinExistence type="predicted"/>
<evidence type="ECO:0000313" key="4">
    <source>
        <dbReference type="Proteomes" id="UP000237755"/>
    </source>
</evidence>
<protein>
    <recommendedName>
        <fullName evidence="2">CAAX prenyl protease 2/Lysostaphin resistance protein A-like domain-containing protein</fullName>
    </recommendedName>
</protein>
<keyword evidence="1" id="KW-1133">Transmembrane helix</keyword>